<organism evidence="1 2">
    <name type="scientific">Marinoscillum furvescens DSM 4134</name>
    <dbReference type="NCBI Taxonomy" id="1122208"/>
    <lineage>
        <taxon>Bacteria</taxon>
        <taxon>Pseudomonadati</taxon>
        <taxon>Bacteroidota</taxon>
        <taxon>Cytophagia</taxon>
        <taxon>Cytophagales</taxon>
        <taxon>Reichenbachiellaceae</taxon>
        <taxon>Marinoscillum</taxon>
    </lineage>
</organism>
<keyword evidence="2" id="KW-1185">Reference proteome</keyword>
<dbReference type="EMBL" id="QREG01000035">
    <property type="protein sequence ID" value="RED91901.1"/>
    <property type="molecule type" value="Genomic_DNA"/>
</dbReference>
<evidence type="ECO:0000313" key="2">
    <source>
        <dbReference type="Proteomes" id="UP000256779"/>
    </source>
</evidence>
<proteinExistence type="predicted"/>
<dbReference type="AlphaFoldDB" id="A0A3D9KVX2"/>
<comment type="caution">
    <text evidence="1">The sequence shown here is derived from an EMBL/GenBank/DDBJ whole genome shotgun (WGS) entry which is preliminary data.</text>
</comment>
<dbReference type="RefSeq" id="WP_115870407.1">
    <property type="nucleotide sequence ID" value="NZ_QREG01000035.1"/>
</dbReference>
<dbReference type="Proteomes" id="UP000256779">
    <property type="component" value="Unassembled WGS sequence"/>
</dbReference>
<gene>
    <name evidence="1" type="ORF">C7460_13518</name>
</gene>
<name>A0A3D9KVX2_MARFU</name>
<dbReference type="OrthoDB" id="9869639at2"/>
<accession>A0A3D9KVX2</accession>
<sequence>MKSEGANPNVVIYLKFMENDLYYSLEQDGTYEVLTETTITGVDPGNTVQWQCADDSIQQITSIEVNQSKPGSDRNWQDLWLELPVKVDPAGKIFQAVVKPDAPGTQQFNGYTIHYTTAEGEMEKDPIIKNPKQP</sequence>
<protein>
    <submittedName>
        <fullName evidence="1">Uncharacterized protein</fullName>
    </submittedName>
</protein>
<reference evidence="1 2" key="1">
    <citation type="submission" date="2018-07" db="EMBL/GenBank/DDBJ databases">
        <title>Genomic Encyclopedia of Type Strains, Phase IV (KMG-IV): sequencing the most valuable type-strain genomes for metagenomic binning, comparative biology and taxonomic classification.</title>
        <authorList>
            <person name="Goeker M."/>
        </authorList>
    </citation>
    <scope>NUCLEOTIDE SEQUENCE [LARGE SCALE GENOMIC DNA]</scope>
    <source>
        <strain evidence="1 2">DSM 4134</strain>
    </source>
</reference>
<evidence type="ECO:0000313" key="1">
    <source>
        <dbReference type="EMBL" id="RED91901.1"/>
    </source>
</evidence>